<dbReference type="EMBL" id="LR721750">
    <property type="protein sequence ID" value="VVV03756.1"/>
    <property type="molecule type" value="Genomic_DNA"/>
</dbReference>
<feature type="DNA-binding region" description="OmpR/PhoB-type" evidence="2">
    <location>
        <begin position="1"/>
        <end position="100"/>
    </location>
</feature>
<accession>A0A5Q4YXR5</accession>
<gene>
    <name evidence="5" type="ORF">AW0309160_01139</name>
</gene>
<evidence type="ECO:0000313" key="5">
    <source>
        <dbReference type="EMBL" id="VVV03756.1"/>
    </source>
</evidence>
<evidence type="ECO:0000256" key="3">
    <source>
        <dbReference type="SAM" id="Phobius"/>
    </source>
</evidence>
<dbReference type="Gene3D" id="1.10.10.10">
    <property type="entry name" value="Winged helix-like DNA-binding domain superfamily/Winged helix DNA-binding domain"/>
    <property type="match status" value="1"/>
</dbReference>
<name>A0A5Q4YXR5_9GAMM</name>
<dbReference type="GO" id="GO:0006355">
    <property type="term" value="P:regulation of DNA-templated transcription"/>
    <property type="evidence" value="ECO:0007669"/>
    <property type="project" value="InterPro"/>
</dbReference>
<sequence length="288" mass="32664">MKKIIIANLTLDPETRTLINHVGQTIILRPLPYNVFTLLLEQKGQSVSRDQLFNKCWEGSVVTDQALTNVISGLRQNLTQLQANGITLKTVSKIGYLLTIDEEASVTSHQEKTNELSSKESNNTQMVDPALNHNKKAVMEDALVSVHQHISVQRFIASVLITLCLLIAIGGVYWYGKASSIPHFLVKSDYQHFEISNTDFYLLNKTKESMNVTEIKSQLESLPLTTCHADMYIRIYRSVYDDDIYSLKGYMMAKNSHRNGNYTLSQFSFDELPIVITEALKRAKRICE</sequence>
<feature type="transmembrane region" description="Helical" evidence="3">
    <location>
        <begin position="155"/>
        <end position="176"/>
    </location>
</feature>
<keyword evidence="3" id="KW-1133">Transmembrane helix</keyword>
<dbReference type="Pfam" id="PF00486">
    <property type="entry name" value="Trans_reg_C"/>
    <property type="match status" value="1"/>
</dbReference>
<evidence type="ECO:0000259" key="4">
    <source>
        <dbReference type="PROSITE" id="PS51755"/>
    </source>
</evidence>
<dbReference type="GO" id="GO:0000160">
    <property type="term" value="P:phosphorelay signal transduction system"/>
    <property type="evidence" value="ECO:0007669"/>
    <property type="project" value="InterPro"/>
</dbReference>
<keyword evidence="3" id="KW-0472">Membrane</keyword>
<proteinExistence type="predicted"/>
<dbReference type="CDD" id="cd00383">
    <property type="entry name" value="trans_reg_C"/>
    <property type="match status" value="1"/>
</dbReference>
<protein>
    <recommendedName>
        <fullName evidence="4">OmpR/PhoB-type domain-containing protein</fullName>
    </recommendedName>
</protein>
<keyword evidence="3" id="KW-0812">Transmembrane</keyword>
<organism evidence="5">
    <name type="scientific">Aliivibrio wodanis</name>
    <dbReference type="NCBI Taxonomy" id="80852"/>
    <lineage>
        <taxon>Bacteria</taxon>
        <taxon>Pseudomonadati</taxon>
        <taxon>Pseudomonadota</taxon>
        <taxon>Gammaproteobacteria</taxon>
        <taxon>Vibrionales</taxon>
        <taxon>Vibrionaceae</taxon>
        <taxon>Aliivibrio</taxon>
    </lineage>
</organism>
<keyword evidence="1 2" id="KW-0238">DNA-binding</keyword>
<dbReference type="InterPro" id="IPR016032">
    <property type="entry name" value="Sig_transdc_resp-reg_C-effctor"/>
</dbReference>
<evidence type="ECO:0000256" key="1">
    <source>
        <dbReference type="ARBA" id="ARBA00023125"/>
    </source>
</evidence>
<dbReference type="SUPFAM" id="SSF46894">
    <property type="entry name" value="C-terminal effector domain of the bipartite response regulators"/>
    <property type="match status" value="1"/>
</dbReference>
<reference evidence="5" key="1">
    <citation type="submission" date="2019-09" db="EMBL/GenBank/DDBJ databases">
        <authorList>
            <person name="Hjerde E."/>
        </authorList>
    </citation>
    <scope>NUCLEOTIDE SEQUENCE</scope>
    <source>
        <strain evidence="5">06/09/160</strain>
    </source>
</reference>
<dbReference type="AlphaFoldDB" id="A0A5Q4YXR5"/>
<dbReference type="GO" id="GO:0003677">
    <property type="term" value="F:DNA binding"/>
    <property type="evidence" value="ECO:0007669"/>
    <property type="project" value="UniProtKB-UniRule"/>
</dbReference>
<dbReference type="SMART" id="SM00862">
    <property type="entry name" value="Trans_reg_C"/>
    <property type="match status" value="1"/>
</dbReference>
<dbReference type="PROSITE" id="PS51755">
    <property type="entry name" value="OMPR_PHOB"/>
    <property type="match status" value="1"/>
</dbReference>
<dbReference type="InterPro" id="IPR036388">
    <property type="entry name" value="WH-like_DNA-bd_sf"/>
</dbReference>
<feature type="domain" description="OmpR/PhoB-type" evidence="4">
    <location>
        <begin position="1"/>
        <end position="100"/>
    </location>
</feature>
<evidence type="ECO:0000256" key="2">
    <source>
        <dbReference type="PROSITE-ProRule" id="PRU01091"/>
    </source>
</evidence>
<dbReference type="InterPro" id="IPR001867">
    <property type="entry name" value="OmpR/PhoB-type_DNA-bd"/>
</dbReference>